<dbReference type="RefSeq" id="WP_007190853.1">
    <property type="nucleotide sequence ID" value="NZ_AOLS01000127.1"/>
</dbReference>
<feature type="compositionally biased region" description="Basic and acidic residues" evidence="1">
    <location>
        <begin position="19"/>
        <end position="29"/>
    </location>
</feature>
<gene>
    <name evidence="3" type="ORF">C435_22049</name>
</gene>
<comment type="caution">
    <text evidence="3">The sequence shown here is derived from an EMBL/GenBank/DDBJ whole genome shotgun (WGS) entry which is preliminary data.</text>
</comment>
<dbReference type="InterPro" id="IPR055813">
    <property type="entry name" value="DUF7389"/>
</dbReference>
<reference evidence="3 4" key="1">
    <citation type="journal article" date="2014" name="PLoS Genet.">
        <title>Phylogenetically driven sequencing of extremely halophilic archaea reveals strategies for static and dynamic osmo-response.</title>
        <authorList>
            <person name="Becker E.A."/>
            <person name="Seitzer P.M."/>
            <person name="Tritt A."/>
            <person name="Larsen D."/>
            <person name="Krusor M."/>
            <person name="Yao A.I."/>
            <person name="Wu D."/>
            <person name="Madern D."/>
            <person name="Eisen J.A."/>
            <person name="Darling A.E."/>
            <person name="Facciotti M.T."/>
        </authorList>
    </citation>
    <scope>NUCLEOTIDE SEQUENCE [LARGE SCALE GENOMIC DNA]</scope>
    <source>
        <strain evidence="3 4">ATCC 33799</strain>
    </source>
</reference>
<dbReference type="AlphaFoldDB" id="M0JKI8"/>
<evidence type="ECO:0000313" key="3">
    <source>
        <dbReference type="EMBL" id="EMA09496.1"/>
    </source>
</evidence>
<evidence type="ECO:0000256" key="1">
    <source>
        <dbReference type="SAM" id="MobiDB-lite"/>
    </source>
</evidence>
<feature type="region of interest" description="Disordered" evidence="1">
    <location>
        <begin position="1"/>
        <end position="47"/>
    </location>
</feature>
<keyword evidence="4" id="KW-1185">Reference proteome</keyword>
<dbReference type="PATRIC" id="fig|662475.6.peg.4315"/>
<sequence length="92" mass="10491">MAKSKTEDSTAQDTDAESEVVKQVDDGVRIRSSITRGSGTRDEDDHTIEIERETVEEALQDYAKVLAVFENEYLQRVRNLDPQRETDQSEDT</sequence>
<proteinExistence type="predicted"/>
<evidence type="ECO:0000313" key="4">
    <source>
        <dbReference type="Proteomes" id="UP000011687"/>
    </source>
</evidence>
<evidence type="ECO:0000259" key="2">
    <source>
        <dbReference type="Pfam" id="PF24115"/>
    </source>
</evidence>
<feature type="domain" description="DUF7389" evidence="2">
    <location>
        <begin position="19"/>
        <end position="83"/>
    </location>
</feature>
<protein>
    <recommendedName>
        <fullName evidence="2">DUF7389 domain-containing protein</fullName>
    </recommendedName>
</protein>
<accession>M0JKI8</accession>
<dbReference type="Pfam" id="PF24115">
    <property type="entry name" value="DUF7389"/>
    <property type="match status" value="1"/>
</dbReference>
<organism evidence="3 4">
    <name type="scientific">Haloarcula marismortui ATCC 33799</name>
    <dbReference type="NCBI Taxonomy" id="662475"/>
    <lineage>
        <taxon>Archaea</taxon>
        <taxon>Methanobacteriati</taxon>
        <taxon>Methanobacteriota</taxon>
        <taxon>Stenosarchaea group</taxon>
        <taxon>Halobacteria</taxon>
        <taxon>Halobacteriales</taxon>
        <taxon>Haloarculaceae</taxon>
        <taxon>Haloarcula</taxon>
    </lineage>
</organism>
<dbReference type="Proteomes" id="UP000011687">
    <property type="component" value="Unassembled WGS sequence"/>
</dbReference>
<name>M0JKI8_9EURY</name>
<dbReference type="EMBL" id="AOLS01000127">
    <property type="protein sequence ID" value="EMA09496.1"/>
    <property type="molecule type" value="Genomic_DNA"/>
</dbReference>